<name>A0A1Y5PGC1_9MYCO</name>
<accession>A0A1Y5PGC1</accession>
<reference evidence="2" key="1">
    <citation type="submission" date="2016-03" db="EMBL/GenBank/DDBJ databases">
        <authorList>
            <person name="Ploux O."/>
        </authorList>
    </citation>
    <scope>NUCLEOTIDE SEQUENCE</scope>
    <source>
        <strain evidence="2">UC10</strain>
    </source>
</reference>
<dbReference type="AlphaFoldDB" id="A0A1Y5PGC1"/>
<protein>
    <submittedName>
        <fullName evidence="2">Uncharacterized protein</fullName>
    </submittedName>
</protein>
<evidence type="ECO:0000256" key="1">
    <source>
        <dbReference type="SAM" id="MobiDB-lite"/>
    </source>
</evidence>
<evidence type="ECO:0000313" key="2">
    <source>
        <dbReference type="EMBL" id="SBS77724.1"/>
    </source>
</evidence>
<sequence length="216" mass="24379">MCRLRQPASRSRSADTAQDRARWLPWIRRRRIADFDRAAIPRRSTGGDASGFRALGYNRSERPSAVKAAGCLRQSPRDVYSRVTGCRASWLGSRGDARPIPGCRRRSSGGPPRHPPSSALGTWRCRTDCRSSPSHPRSPVTRLGPLLSSWKRTSPDLCPEVIRHRVNRSLANHAPHHYGHDNFTETSRVAILSLNLSLYRFELFFSLAVRLGRRTE</sequence>
<organism evidence="2">
    <name type="scientific">uncultured Mycobacterium sp</name>
    <dbReference type="NCBI Taxonomy" id="171292"/>
    <lineage>
        <taxon>Bacteria</taxon>
        <taxon>Bacillati</taxon>
        <taxon>Actinomycetota</taxon>
        <taxon>Actinomycetes</taxon>
        <taxon>Mycobacteriales</taxon>
        <taxon>Mycobacteriaceae</taxon>
        <taxon>Mycobacterium</taxon>
        <taxon>environmental samples</taxon>
    </lineage>
</organism>
<gene>
    <name evidence="2" type="ORF">MHPYR_470058</name>
</gene>
<proteinExistence type="predicted"/>
<feature type="region of interest" description="Disordered" evidence="1">
    <location>
        <begin position="97"/>
        <end position="122"/>
    </location>
</feature>
<dbReference type="EMBL" id="FLQS01000042">
    <property type="protein sequence ID" value="SBS77724.1"/>
    <property type="molecule type" value="Genomic_DNA"/>
</dbReference>